<dbReference type="SUPFAM" id="SSF50249">
    <property type="entry name" value="Nucleic acid-binding proteins"/>
    <property type="match status" value="1"/>
</dbReference>
<gene>
    <name evidence="3" type="ORF">OdinLCB4_002205</name>
</gene>
<evidence type="ECO:0000259" key="2">
    <source>
        <dbReference type="Pfam" id="PF12172"/>
    </source>
</evidence>
<dbReference type="EMBL" id="CP091871">
    <property type="protein sequence ID" value="WEU40755.1"/>
    <property type="molecule type" value="Genomic_DNA"/>
</dbReference>
<organism evidence="3 4">
    <name type="scientific">Odinarchaeota yellowstonii (strain LCB_4)</name>
    <dbReference type="NCBI Taxonomy" id="1841599"/>
    <lineage>
        <taxon>Archaea</taxon>
        <taxon>Promethearchaeati</taxon>
        <taxon>Candidatus Odinarchaeota</taxon>
        <taxon>Candidatus Odinarchaeia</taxon>
        <taxon>Candidatus Odinarchaeales</taxon>
        <taxon>Candidatus Odinarchaeaceae</taxon>
        <taxon>Candidatus Odinarchaeum</taxon>
    </lineage>
</organism>
<dbReference type="Gene3D" id="6.10.30.10">
    <property type="match status" value="1"/>
</dbReference>
<reference evidence="3" key="2">
    <citation type="journal article" date="2022" name="Nat. Microbiol.">
        <title>A closed Candidatus Odinarchaeum chromosome exposes Asgard archaeal viruses.</title>
        <authorList>
            <person name="Tamarit D."/>
            <person name="Caceres E.F."/>
            <person name="Krupovic M."/>
            <person name="Nijland R."/>
            <person name="Eme L."/>
            <person name="Robinson N.P."/>
            <person name="Ettema T.J.G."/>
        </authorList>
    </citation>
    <scope>NUCLEOTIDE SEQUENCE</scope>
    <source>
        <strain evidence="3">LCB_4</strain>
    </source>
</reference>
<dbReference type="InterPro" id="IPR002878">
    <property type="entry name" value="ChsH2_C"/>
</dbReference>
<feature type="domain" description="ChsH2 C-terminal OB-fold" evidence="1">
    <location>
        <begin position="49"/>
        <end position="99"/>
    </location>
</feature>
<dbReference type="KEGG" id="oyw:OdinLCB4_002205"/>
<sequence length="128" mass="13980">MEADDFSIKRFLKYISEGKLKGLKCSGCANIIAPPRLKCSVCGSSEFEWVNLSGKARLLTYTIIHVAPKRFASESPYAVGIVQLEEGPKLEARITGFDINQHAQILKAGTELVFAPNPAGILSFKPLI</sequence>
<dbReference type="PANTHER" id="PTHR34075:SF5">
    <property type="entry name" value="BLR3430 PROTEIN"/>
    <property type="match status" value="1"/>
</dbReference>
<name>A0AAF0D315_ODILC</name>
<dbReference type="Proteomes" id="UP000186851">
    <property type="component" value="Chromosome"/>
</dbReference>
<dbReference type="InterPro" id="IPR052513">
    <property type="entry name" value="Thioester_dehydratase-like"/>
</dbReference>
<evidence type="ECO:0000259" key="1">
    <source>
        <dbReference type="Pfam" id="PF01796"/>
    </source>
</evidence>
<evidence type="ECO:0000313" key="3">
    <source>
        <dbReference type="EMBL" id="WEU40755.1"/>
    </source>
</evidence>
<dbReference type="InterPro" id="IPR022002">
    <property type="entry name" value="ChsH2_Znr"/>
</dbReference>
<dbReference type="Pfam" id="PF12172">
    <property type="entry name" value="zf-ChsH2"/>
    <property type="match status" value="1"/>
</dbReference>
<evidence type="ECO:0000313" key="4">
    <source>
        <dbReference type="Proteomes" id="UP000186851"/>
    </source>
</evidence>
<accession>A0AAF0D315</accession>
<dbReference type="PANTHER" id="PTHR34075">
    <property type="entry name" value="BLR3430 PROTEIN"/>
    <property type="match status" value="1"/>
</dbReference>
<dbReference type="AlphaFoldDB" id="A0AAF0D315"/>
<dbReference type="Pfam" id="PF01796">
    <property type="entry name" value="OB_ChsH2_C"/>
    <property type="match status" value="1"/>
</dbReference>
<dbReference type="InterPro" id="IPR012340">
    <property type="entry name" value="NA-bd_OB-fold"/>
</dbReference>
<proteinExistence type="predicted"/>
<protein>
    <submittedName>
        <fullName evidence="3">Zn-ribbon domain-containing OB-fold protein</fullName>
    </submittedName>
</protein>
<reference evidence="3" key="1">
    <citation type="journal article" date="2017" name="Nature">
        <title>Asgard archaea illuminate the origin of eukaryotic cellular complexity.</title>
        <authorList>
            <person name="Zaremba-Niedzwiedzka K."/>
            <person name="Caceres E.F."/>
            <person name="Saw J.H."/>
            <person name="Backstrom D."/>
            <person name="Juzokaite L."/>
            <person name="Vancaester E."/>
            <person name="Seitz K.W."/>
            <person name="Anantharaman K."/>
            <person name="Starnawski P."/>
            <person name="Kjeldsen K.U."/>
            <person name="Scott M.B."/>
            <person name="Nunoura T."/>
            <person name="Banfield J.F."/>
            <person name="Schramm A."/>
            <person name="Baker B.J."/>
            <person name="Spang A."/>
            <person name="Ettema T.J.G."/>
        </authorList>
    </citation>
    <scope>NUCLEOTIDE SEQUENCE</scope>
    <source>
        <strain evidence="3">LCB_4</strain>
    </source>
</reference>
<feature type="domain" description="ChsH2 rubredoxin-like zinc ribbon" evidence="2">
    <location>
        <begin position="16"/>
        <end position="48"/>
    </location>
</feature>